<dbReference type="Proteomes" id="UP000335415">
    <property type="component" value="Unassembled WGS sequence"/>
</dbReference>
<dbReference type="EMBL" id="VYKJ01000004">
    <property type="protein sequence ID" value="KAA9000703.1"/>
    <property type="molecule type" value="Genomic_DNA"/>
</dbReference>
<protein>
    <submittedName>
        <fullName evidence="1">Uncharacterized protein</fullName>
    </submittedName>
</protein>
<sequence length="88" mass="9889">MKNLTHWIDGVMALRPRRQTTPSPAAPGEKTINRISRRPTLRNDAIPIDSGSVYSIASRIDASLLTMPQRVTDDKRIKIIIKKQAIII</sequence>
<dbReference type="AlphaFoldDB" id="A0A5J5G3U5"/>
<organism evidence="1 2">
    <name type="scientific">Affinibrenneria salicis</name>
    <dbReference type="NCBI Taxonomy" id="2590031"/>
    <lineage>
        <taxon>Bacteria</taxon>
        <taxon>Pseudomonadati</taxon>
        <taxon>Pseudomonadota</taxon>
        <taxon>Gammaproteobacteria</taxon>
        <taxon>Enterobacterales</taxon>
        <taxon>Pectobacteriaceae</taxon>
        <taxon>Affinibrenneria</taxon>
    </lineage>
</organism>
<reference evidence="1 2" key="1">
    <citation type="submission" date="2019-09" db="EMBL/GenBank/DDBJ databases">
        <authorList>
            <person name="Li Y."/>
        </authorList>
    </citation>
    <scope>NUCLEOTIDE SEQUENCE [LARGE SCALE GENOMIC DNA]</scope>
    <source>
        <strain evidence="1 2">L3-3HA</strain>
    </source>
</reference>
<dbReference type="RefSeq" id="WP_150434970.1">
    <property type="nucleotide sequence ID" value="NZ_VYKJ01000004.1"/>
</dbReference>
<evidence type="ECO:0000313" key="2">
    <source>
        <dbReference type="Proteomes" id="UP000335415"/>
    </source>
</evidence>
<evidence type="ECO:0000313" key="1">
    <source>
        <dbReference type="EMBL" id="KAA9000703.1"/>
    </source>
</evidence>
<keyword evidence="2" id="KW-1185">Reference proteome</keyword>
<proteinExistence type="predicted"/>
<accession>A0A5J5G3U5</accession>
<name>A0A5J5G3U5_9GAMM</name>
<comment type="caution">
    <text evidence="1">The sequence shown here is derived from an EMBL/GenBank/DDBJ whole genome shotgun (WGS) entry which is preliminary data.</text>
</comment>
<gene>
    <name evidence="1" type="ORF">FJU30_10865</name>
</gene>